<dbReference type="PANTHER" id="PTHR30050">
    <property type="entry name" value="CHROMOSOMAL REPLICATION INITIATOR PROTEIN DNAA"/>
    <property type="match status" value="1"/>
</dbReference>
<dbReference type="NCBIfam" id="NF038214">
    <property type="entry name" value="IS21_help_AAA"/>
    <property type="match status" value="1"/>
</dbReference>
<dbReference type="STRING" id="1121428.DESHY_160045"/>
<name>K8EH19_9FIRM</name>
<evidence type="ECO:0000259" key="4">
    <source>
        <dbReference type="SMART" id="SM00382"/>
    </source>
</evidence>
<sequence>MPGVTAELKQQMKLLNFSETAKILDDFLIDAEAKQLTCREFLHQLIQYELHKREEKHQEKRLKWAAFPEYKSLESFNPAEQQSLSKKQLQQLKELLWVEQAYNLILLGPPGVGKTHLAIGLGIEAIRRGYKVSFIQMDALIHLFKTQEITRSGRVRIKRIISSDLVIIDDLMFMAMDRNEANMFFQLVNRLYGQTSLIITSNKGPEDWGELLGDPAITTAILDRIIHKSEVVHLSGDSYRIKHRKSIFGNN</sequence>
<gene>
    <name evidence="5" type="primary">istB</name>
    <name evidence="5" type="ORF">DESHY_160045</name>
</gene>
<dbReference type="CDD" id="cd00009">
    <property type="entry name" value="AAA"/>
    <property type="match status" value="1"/>
</dbReference>
<dbReference type="Proteomes" id="UP000009315">
    <property type="component" value="Unassembled WGS sequence"/>
</dbReference>
<dbReference type="GO" id="GO:0006260">
    <property type="term" value="P:DNA replication"/>
    <property type="evidence" value="ECO:0007669"/>
    <property type="project" value="TreeGrafter"/>
</dbReference>
<dbReference type="EMBL" id="CAOS01000008">
    <property type="protein sequence ID" value="CCO07921.1"/>
    <property type="molecule type" value="Genomic_DNA"/>
</dbReference>
<protein>
    <submittedName>
        <fullName evidence="5">Putative Insertion sequence IS21 ATP-binding protein</fullName>
    </submittedName>
</protein>
<dbReference type="InterPro" id="IPR047661">
    <property type="entry name" value="IstB"/>
</dbReference>
<dbReference type="InterPro" id="IPR027417">
    <property type="entry name" value="P-loop_NTPase"/>
</dbReference>
<proteinExistence type="inferred from homology"/>
<dbReference type="PRINTS" id="PR00300">
    <property type="entry name" value="CLPPROTEASEA"/>
</dbReference>
<dbReference type="InterPro" id="IPR001270">
    <property type="entry name" value="ClpA/B"/>
</dbReference>
<comment type="caution">
    <text evidence="5">The sequence shown here is derived from an EMBL/GenBank/DDBJ whole genome shotgun (WGS) entry which is preliminary data.</text>
</comment>
<dbReference type="Pfam" id="PF01695">
    <property type="entry name" value="IstB_IS21"/>
    <property type="match status" value="1"/>
</dbReference>
<organism evidence="5 6">
    <name type="scientific">Desulforamulus hydrothermalis Lam5 = DSM 18033</name>
    <dbReference type="NCBI Taxonomy" id="1121428"/>
    <lineage>
        <taxon>Bacteria</taxon>
        <taxon>Bacillati</taxon>
        <taxon>Bacillota</taxon>
        <taxon>Clostridia</taxon>
        <taxon>Eubacteriales</taxon>
        <taxon>Peptococcaceae</taxon>
        <taxon>Desulforamulus</taxon>
    </lineage>
</organism>
<dbReference type="Gene3D" id="3.40.50.300">
    <property type="entry name" value="P-loop containing nucleotide triphosphate hydrolases"/>
    <property type="match status" value="1"/>
</dbReference>
<dbReference type="InterPro" id="IPR003593">
    <property type="entry name" value="AAA+_ATPase"/>
</dbReference>
<dbReference type="eggNOG" id="COG1484">
    <property type="taxonomic scope" value="Bacteria"/>
</dbReference>
<dbReference type="PIRSF" id="PIRSF003073">
    <property type="entry name" value="DNAC_TnpB_IstB"/>
    <property type="match status" value="1"/>
</dbReference>
<keyword evidence="3 5" id="KW-0067">ATP-binding</keyword>
<accession>K8EH19</accession>
<evidence type="ECO:0000313" key="5">
    <source>
        <dbReference type="EMBL" id="CCO07921.1"/>
    </source>
</evidence>
<dbReference type="SMART" id="SM00382">
    <property type="entry name" value="AAA"/>
    <property type="match status" value="1"/>
</dbReference>
<dbReference type="GO" id="GO:0005524">
    <property type="term" value="F:ATP binding"/>
    <property type="evidence" value="ECO:0007669"/>
    <property type="project" value="UniProtKB-KW"/>
</dbReference>
<dbReference type="InterPro" id="IPR002611">
    <property type="entry name" value="IstB_ATP-bd"/>
</dbReference>
<keyword evidence="2" id="KW-0547">Nucleotide-binding</keyword>
<keyword evidence="6" id="KW-1185">Reference proteome</keyword>
<evidence type="ECO:0000256" key="1">
    <source>
        <dbReference type="ARBA" id="ARBA00008059"/>
    </source>
</evidence>
<evidence type="ECO:0000256" key="3">
    <source>
        <dbReference type="ARBA" id="ARBA00022840"/>
    </source>
</evidence>
<dbReference type="PANTHER" id="PTHR30050:SF4">
    <property type="entry name" value="ATP-BINDING PROTEIN RV3427C IN INSERTION SEQUENCE-RELATED"/>
    <property type="match status" value="1"/>
</dbReference>
<reference evidence="5 6" key="1">
    <citation type="journal article" date="2013" name="Genome Announc.">
        <title>Genome Sequence of the Sulfate-Reducing Bacterium Desulfotomaculum hydrothermale Lam5(T).</title>
        <authorList>
            <person name="Amin O."/>
            <person name="Fardeau M.L."/>
            <person name="Valette O."/>
            <person name="Hirschler-Rea A."/>
            <person name="Barbe V."/>
            <person name="Medigue C."/>
            <person name="Vacherie B."/>
            <person name="Ollivier B."/>
            <person name="Bertin P.N."/>
            <person name="Dolla A."/>
        </authorList>
    </citation>
    <scope>NUCLEOTIDE SEQUENCE [LARGE SCALE GENOMIC DNA]</scope>
    <source>
        <strain evidence="6">Lam5 / DSM 18033</strain>
    </source>
</reference>
<feature type="domain" description="AAA+ ATPase" evidence="4">
    <location>
        <begin position="100"/>
        <end position="233"/>
    </location>
</feature>
<dbReference type="AlphaFoldDB" id="K8EH19"/>
<dbReference type="InterPro" id="IPR028350">
    <property type="entry name" value="DNAC/IstB-like"/>
</dbReference>
<evidence type="ECO:0000256" key="2">
    <source>
        <dbReference type="ARBA" id="ARBA00022741"/>
    </source>
</evidence>
<comment type="similarity">
    <text evidence="1">Belongs to the IS21/IS1162 putative ATP-binding protein family.</text>
</comment>
<dbReference type="SUPFAM" id="SSF52540">
    <property type="entry name" value="P-loop containing nucleoside triphosphate hydrolases"/>
    <property type="match status" value="1"/>
</dbReference>
<evidence type="ECO:0000313" key="6">
    <source>
        <dbReference type="Proteomes" id="UP000009315"/>
    </source>
</evidence>